<evidence type="ECO:0000256" key="1">
    <source>
        <dbReference type="ARBA" id="ARBA00006484"/>
    </source>
</evidence>
<evidence type="ECO:0000313" key="6">
    <source>
        <dbReference type="EMBL" id="NIJ17786.1"/>
    </source>
</evidence>
<gene>
    <name evidence="6" type="ORF">FHS54_002786</name>
</gene>
<dbReference type="EMBL" id="JAASQR010000004">
    <property type="protein sequence ID" value="NIJ17786.1"/>
    <property type="molecule type" value="Genomic_DNA"/>
</dbReference>
<name>A0A846MHS8_9SPHN</name>
<dbReference type="InterPro" id="IPR057326">
    <property type="entry name" value="KR_dom"/>
</dbReference>
<comment type="similarity">
    <text evidence="1">Belongs to the short-chain dehydrogenases/reductases (SDR) family.</text>
</comment>
<dbReference type="InterPro" id="IPR036291">
    <property type="entry name" value="NAD(P)-bd_dom_sf"/>
</dbReference>
<dbReference type="GO" id="GO:0016491">
    <property type="term" value="F:oxidoreductase activity"/>
    <property type="evidence" value="ECO:0007669"/>
    <property type="project" value="UniProtKB-KW"/>
</dbReference>
<dbReference type="RefSeq" id="WP_167304576.1">
    <property type="nucleotide sequence ID" value="NZ_JAASQR010000004.1"/>
</dbReference>
<keyword evidence="7" id="KW-1185">Reference proteome</keyword>
<dbReference type="PRINTS" id="PR00081">
    <property type="entry name" value="GDHRDH"/>
</dbReference>
<dbReference type="PANTHER" id="PTHR24321">
    <property type="entry name" value="DEHYDROGENASES, SHORT CHAIN"/>
    <property type="match status" value="1"/>
</dbReference>
<keyword evidence="2" id="KW-0560">Oxidoreductase</keyword>
<dbReference type="SMART" id="SM00822">
    <property type="entry name" value="PKS_KR"/>
    <property type="match status" value="1"/>
</dbReference>
<dbReference type="PROSITE" id="PS00061">
    <property type="entry name" value="ADH_SHORT"/>
    <property type="match status" value="1"/>
</dbReference>
<protein>
    <submittedName>
        <fullName evidence="6">NAD(P)-dependent dehydrogenase (Short-subunit alcohol dehydrogenase family)</fullName>
    </submittedName>
</protein>
<dbReference type="InterPro" id="IPR002347">
    <property type="entry name" value="SDR_fam"/>
</dbReference>
<evidence type="ECO:0000259" key="5">
    <source>
        <dbReference type="SMART" id="SM00822"/>
    </source>
</evidence>
<evidence type="ECO:0000256" key="4">
    <source>
        <dbReference type="ARBA" id="ARBA00051383"/>
    </source>
</evidence>
<organism evidence="6 7">
    <name type="scientific">Sphingobium vermicomposti</name>
    <dbReference type="NCBI Taxonomy" id="529005"/>
    <lineage>
        <taxon>Bacteria</taxon>
        <taxon>Pseudomonadati</taxon>
        <taxon>Pseudomonadota</taxon>
        <taxon>Alphaproteobacteria</taxon>
        <taxon>Sphingomonadales</taxon>
        <taxon>Sphingomonadaceae</taxon>
        <taxon>Sphingobium</taxon>
    </lineage>
</organism>
<proteinExistence type="inferred from homology"/>
<dbReference type="FunFam" id="3.40.50.720:FF:000084">
    <property type="entry name" value="Short-chain dehydrogenase reductase"/>
    <property type="match status" value="1"/>
</dbReference>
<evidence type="ECO:0000256" key="3">
    <source>
        <dbReference type="ARBA" id="ARBA00023027"/>
    </source>
</evidence>
<dbReference type="Gene3D" id="3.40.50.720">
    <property type="entry name" value="NAD(P)-binding Rossmann-like Domain"/>
    <property type="match status" value="1"/>
</dbReference>
<dbReference type="PRINTS" id="PR00080">
    <property type="entry name" value="SDRFAMILY"/>
</dbReference>
<dbReference type="SUPFAM" id="SSF51735">
    <property type="entry name" value="NAD(P)-binding Rossmann-fold domains"/>
    <property type="match status" value="1"/>
</dbReference>
<reference evidence="6 7" key="1">
    <citation type="submission" date="2020-03" db="EMBL/GenBank/DDBJ databases">
        <title>Genomic Encyclopedia of Type Strains, Phase IV (KMG-IV): sequencing the most valuable type-strain genomes for metagenomic binning, comparative biology and taxonomic classification.</title>
        <authorList>
            <person name="Goeker M."/>
        </authorList>
    </citation>
    <scope>NUCLEOTIDE SEQUENCE [LARGE SCALE GENOMIC DNA]</scope>
    <source>
        <strain evidence="6 7">DSM 21299</strain>
    </source>
</reference>
<sequence>MPMLEQQIIIVTGAASGLGRAAAIRCATDGARLSLVDVNRAGLDDVKAEVIASCAKADVLTVEADVSSEDQVRAYVEQTVARFGGVDGFFNNAGIEDRQATTQDVDGAFFDRIMAVNARGVLFGMKHVLKVMATQGHGRIVNTASALGIRGAGRQAGYTASKHAIVGLTRNAALEYGALGIGINAIAPGAILTPLVESSLRQVDPHDWQAAASTFVAHNPMRRLGTPDEVASVVAFLLSADAAFVNGAVIPIDGGQSAQY</sequence>
<evidence type="ECO:0000256" key="2">
    <source>
        <dbReference type="ARBA" id="ARBA00023002"/>
    </source>
</evidence>
<dbReference type="InterPro" id="IPR020904">
    <property type="entry name" value="Sc_DH/Rdtase_CS"/>
</dbReference>
<evidence type="ECO:0000313" key="7">
    <source>
        <dbReference type="Proteomes" id="UP000576821"/>
    </source>
</evidence>
<comment type="catalytic activity">
    <reaction evidence="4">
        <text>2,5-dichlorocyclohexa-2,5-dien-1,4-diol + NAD(+) = 2,5-dichlorohydroquinone + NADH + H(+)</text>
        <dbReference type="Rhea" id="RHEA:15741"/>
        <dbReference type="ChEBI" id="CHEBI:15378"/>
        <dbReference type="ChEBI" id="CHEBI:27545"/>
        <dbReference type="ChEBI" id="CHEBI:28975"/>
        <dbReference type="ChEBI" id="CHEBI:57540"/>
        <dbReference type="ChEBI" id="CHEBI:57945"/>
    </reaction>
</comment>
<feature type="domain" description="Ketoreductase" evidence="5">
    <location>
        <begin position="7"/>
        <end position="189"/>
    </location>
</feature>
<dbReference type="AlphaFoldDB" id="A0A846MHS8"/>
<accession>A0A846MHS8</accession>
<dbReference type="PANTHER" id="PTHR24321:SF8">
    <property type="entry name" value="ESTRADIOL 17-BETA-DEHYDROGENASE 8-RELATED"/>
    <property type="match status" value="1"/>
</dbReference>
<dbReference type="Proteomes" id="UP000576821">
    <property type="component" value="Unassembled WGS sequence"/>
</dbReference>
<dbReference type="Pfam" id="PF13561">
    <property type="entry name" value="adh_short_C2"/>
    <property type="match status" value="1"/>
</dbReference>
<comment type="caution">
    <text evidence="6">The sequence shown here is derived from an EMBL/GenBank/DDBJ whole genome shotgun (WGS) entry which is preliminary data.</text>
</comment>
<keyword evidence="3" id="KW-0520">NAD</keyword>